<dbReference type="SUPFAM" id="SSF141868">
    <property type="entry name" value="EAL domain-like"/>
    <property type="match status" value="1"/>
</dbReference>
<dbReference type="InterPro" id="IPR001633">
    <property type="entry name" value="EAL_dom"/>
</dbReference>
<dbReference type="InterPro" id="IPR013656">
    <property type="entry name" value="PAS_4"/>
</dbReference>
<evidence type="ECO:0000259" key="3">
    <source>
        <dbReference type="PROSITE" id="PS50883"/>
    </source>
</evidence>
<dbReference type="STRING" id="1122124.GCA_000423165_01909"/>
<gene>
    <name evidence="5" type="ORF">CWI80_10055</name>
</gene>
<feature type="domain" description="PAC" evidence="2">
    <location>
        <begin position="271"/>
        <end position="322"/>
    </location>
</feature>
<dbReference type="Pfam" id="PF00563">
    <property type="entry name" value="EAL"/>
    <property type="match status" value="1"/>
</dbReference>
<dbReference type="InterPro" id="IPR003018">
    <property type="entry name" value="GAF"/>
</dbReference>
<dbReference type="SMART" id="SM00052">
    <property type="entry name" value="EAL"/>
    <property type="match status" value="1"/>
</dbReference>
<dbReference type="SMART" id="SM00267">
    <property type="entry name" value="GGDEF"/>
    <property type="match status" value="1"/>
</dbReference>
<dbReference type="AlphaFoldDB" id="A0A432Z2K7"/>
<protein>
    <submittedName>
        <fullName evidence="5">Bifunctional diguanylate cyclase/phosphodiesterase</fullName>
    </submittedName>
</protein>
<organism evidence="5 6">
    <name type="scientific">Pseudidiomarina sediminum</name>
    <dbReference type="NCBI Taxonomy" id="431675"/>
    <lineage>
        <taxon>Bacteria</taxon>
        <taxon>Pseudomonadati</taxon>
        <taxon>Pseudomonadota</taxon>
        <taxon>Gammaproteobacteria</taxon>
        <taxon>Alteromonadales</taxon>
        <taxon>Idiomarinaceae</taxon>
        <taxon>Pseudidiomarina</taxon>
    </lineage>
</organism>
<dbReference type="PANTHER" id="PTHR44757">
    <property type="entry name" value="DIGUANYLATE CYCLASE DGCP"/>
    <property type="match status" value="1"/>
</dbReference>
<comment type="caution">
    <text evidence="5">The sequence shown here is derived from an EMBL/GenBank/DDBJ whole genome shotgun (WGS) entry which is preliminary data.</text>
</comment>
<dbReference type="SUPFAM" id="SSF55073">
    <property type="entry name" value="Nucleotide cyclase"/>
    <property type="match status" value="1"/>
</dbReference>
<dbReference type="SUPFAM" id="SSF55785">
    <property type="entry name" value="PYP-like sensor domain (PAS domain)"/>
    <property type="match status" value="2"/>
</dbReference>
<dbReference type="InterPro" id="IPR000160">
    <property type="entry name" value="GGDEF_dom"/>
</dbReference>
<dbReference type="Pfam" id="PF08448">
    <property type="entry name" value="PAS_4"/>
    <property type="match status" value="1"/>
</dbReference>
<dbReference type="InterPro" id="IPR035965">
    <property type="entry name" value="PAS-like_dom_sf"/>
</dbReference>
<dbReference type="Pfam" id="PF00990">
    <property type="entry name" value="GGDEF"/>
    <property type="match status" value="1"/>
</dbReference>
<dbReference type="InterPro" id="IPR000700">
    <property type="entry name" value="PAS-assoc_C"/>
</dbReference>
<feature type="domain" description="PAC" evidence="2">
    <location>
        <begin position="392"/>
        <end position="447"/>
    </location>
</feature>
<evidence type="ECO:0000313" key="6">
    <source>
        <dbReference type="Proteomes" id="UP000287022"/>
    </source>
</evidence>
<dbReference type="PROSITE" id="PS50887">
    <property type="entry name" value="GGDEF"/>
    <property type="match status" value="1"/>
</dbReference>
<dbReference type="SMART" id="SM00065">
    <property type="entry name" value="GAF"/>
    <property type="match status" value="1"/>
</dbReference>
<dbReference type="InterPro" id="IPR029016">
    <property type="entry name" value="GAF-like_dom_sf"/>
</dbReference>
<dbReference type="Proteomes" id="UP000287022">
    <property type="component" value="Unassembled WGS sequence"/>
</dbReference>
<dbReference type="CDD" id="cd01948">
    <property type="entry name" value="EAL"/>
    <property type="match status" value="1"/>
</dbReference>
<evidence type="ECO:0000259" key="2">
    <source>
        <dbReference type="PROSITE" id="PS50113"/>
    </source>
</evidence>
<dbReference type="InterPro" id="IPR001610">
    <property type="entry name" value="PAC"/>
</dbReference>
<dbReference type="InterPro" id="IPR012226">
    <property type="entry name" value="Diguanyl_cyclase/Pdiesterase"/>
</dbReference>
<dbReference type="InterPro" id="IPR029787">
    <property type="entry name" value="Nucleotide_cyclase"/>
</dbReference>
<evidence type="ECO:0000313" key="5">
    <source>
        <dbReference type="EMBL" id="RUO72134.1"/>
    </source>
</evidence>
<dbReference type="Gene3D" id="3.30.70.270">
    <property type="match status" value="1"/>
</dbReference>
<dbReference type="PROSITE" id="PS50112">
    <property type="entry name" value="PAS"/>
    <property type="match status" value="2"/>
</dbReference>
<dbReference type="EMBL" id="PIQE01000003">
    <property type="protein sequence ID" value="RUO72134.1"/>
    <property type="molecule type" value="Genomic_DNA"/>
</dbReference>
<dbReference type="InterPro" id="IPR000014">
    <property type="entry name" value="PAS"/>
</dbReference>
<feature type="domain" description="GGDEF" evidence="4">
    <location>
        <begin position="477"/>
        <end position="610"/>
    </location>
</feature>
<dbReference type="Gene3D" id="3.30.450.40">
    <property type="match status" value="1"/>
</dbReference>
<dbReference type="InterPro" id="IPR043128">
    <property type="entry name" value="Rev_trsase/Diguanyl_cyclase"/>
</dbReference>
<dbReference type="InterPro" id="IPR035919">
    <property type="entry name" value="EAL_sf"/>
</dbReference>
<dbReference type="PROSITE" id="PS50883">
    <property type="entry name" value="EAL"/>
    <property type="match status" value="1"/>
</dbReference>
<dbReference type="Gene3D" id="3.20.20.450">
    <property type="entry name" value="EAL domain"/>
    <property type="match status" value="1"/>
</dbReference>
<evidence type="ECO:0000259" key="4">
    <source>
        <dbReference type="PROSITE" id="PS50887"/>
    </source>
</evidence>
<name>A0A432Z2K7_9GAMM</name>
<dbReference type="Pfam" id="PF13185">
    <property type="entry name" value="GAF_2"/>
    <property type="match status" value="1"/>
</dbReference>
<dbReference type="Pfam" id="PF13426">
    <property type="entry name" value="PAS_9"/>
    <property type="match status" value="1"/>
</dbReference>
<dbReference type="PROSITE" id="PS50113">
    <property type="entry name" value="PAC"/>
    <property type="match status" value="2"/>
</dbReference>
<feature type="domain" description="EAL" evidence="3">
    <location>
        <begin position="619"/>
        <end position="870"/>
    </location>
</feature>
<dbReference type="InterPro" id="IPR052155">
    <property type="entry name" value="Biofilm_reg_signaling"/>
</dbReference>
<dbReference type="SUPFAM" id="SSF55781">
    <property type="entry name" value="GAF domain-like"/>
    <property type="match status" value="1"/>
</dbReference>
<keyword evidence="6" id="KW-1185">Reference proteome</keyword>
<accession>A0A432Z2K7</accession>
<dbReference type="SMART" id="SM00086">
    <property type="entry name" value="PAC"/>
    <property type="match status" value="2"/>
</dbReference>
<dbReference type="NCBIfam" id="TIGR00229">
    <property type="entry name" value="sensory_box"/>
    <property type="match status" value="2"/>
</dbReference>
<dbReference type="CDD" id="cd00130">
    <property type="entry name" value="PAS"/>
    <property type="match status" value="2"/>
</dbReference>
<dbReference type="NCBIfam" id="TIGR00254">
    <property type="entry name" value="GGDEF"/>
    <property type="match status" value="1"/>
</dbReference>
<reference evidence="6" key="1">
    <citation type="journal article" date="2018" name="Front. Microbiol.">
        <title>Genome-Based Analysis Reveals the Taxonomy and Diversity of the Family Idiomarinaceae.</title>
        <authorList>
            <person name="Liu Y."/>
            <person name="Lai Q."/>
            <person name="Shao Z."/>
        </authorList>
    </citation>
    <scope>NUCLEOTIDE SEQUENCE [LARGE SCALE GENOMIC DNA]</scope>
    <source>
        <strain evidence="6">c121</strain>
    </source>
</reference>
<feature type="domain" description="PAS" evidence="1">
    <location>
        <begin position="199"/>
        <end position="249"/>
    </location>
</feature>
<proteinExistence type="predicted"/>
<dbReference type="PIRSF" id="PIRSF005925">
    <property type="entry name" value="Dos"/>
    <property type="match status" value="1"/>
</dbReference>
<evidence type="ECO:0000259" key="1">
    <source>
        <dbReference type="PROSITE" id="PS50112"/>
    </source>
</evidence>
<dbReference type="SMART" id="SM00091">
    <property type="entry name" value="PAS"/>
    <property type="match status" value="2"/>
</dbReference>
<sequence length="870" mass="98284">MFGLLLAIICIAVGWWIGCRERTRLKRLMAAEFRTLASLAQNKSLPEKLSEICLLIEDQIPHVMCSVMLVDEDQATLQAISAPSLPSDFSSALQHLPIADGVGACGTAAYTKQPVLVADMTHDARFQAFRELIQRFQLRACWSFPVLSTTGSQVIGTFAVYSHLPSEPTAEQTTVIQRCRDIVALVIDQHRDRVQRERSEQRHRSLFSYNPEAVFTLDLEGRFVSINRAGEGLTGYDEQSMLGQHYELVVAAADRARTLTHFKAAKAGKPQRYEVTIYNREGEAKIVDVTNMPIFIDGEITGVHGVAKDVTAQRRNESRLKLLERSVESSTNGVVICDANLPDYPIIYINKAFKAITGYTDETEVIGREFNFLQGTDRDNDASRKVREALLSRTEVRVVIRNYRKDGSLFWNDLLVSPVRDGDRVTHFVGLQSDITERVEREQELRFLARHDVLTGLPNRNALEARLNERLLQDKQTNVYVLFIDLDGFKPINDSLGHAVGDRVLKETAERLRQQLTDNDLLARFGGDEFVAVIYSATTSVDATLLIARLLAVFHQPYRFDDLEVSLSATIGVADSRLPFERPAELIQRADIAMYEAKRRGGSAWYWYSADLDEGMQQQVALRTQLQEAIQQQQFELFYQPIVDNDGRPRAVEALVRWHHPQQGYISPAEFIPLAEKTGQIIAIADWVFEQACSDCAELLATGLQSVSVNFSPMQFYRDDFLEKVEATMQRYQVKPKQLVVEITENVFIRDSERMIELLHGLRALGLKIAIDDFGTGFASLSYLNQLPVDGVKIDKSFIHNVHKNPRNAAITRGVLLIAEELGVRTIAEGVETIEEQEYLVTHGCEMLQGYLHCRPQPLVDVVQWLAKQR</sequence>
<dbReference type="PANTHER" id="PTHR44757:SF2">
    <property type="entry name" value="BIOFILM ARCHITECTURE MAINTENANCE PROTEIN MBAA"/>
    <property type="match status" value="1"/>
</dbReference>
<feature type="domain" description="PAS" evidence="1">
    <location>
        <begin position="319"/>
        <end position="362"/>
    </location>
</feature>
<dbReference type="CDD" id="cd01949">
    <property type="entry name" value="GGDEF"/>
    <property type="match status" value="1"/>
</dbReference>
<dbReference type="Gene3D" id="3.30.450.20">
    <property type="entry name" value="PAS domain"/>
    <property type="match status" value="2"/>
</dbReference>